<sequence length="271" mass="30556">MSDKTLMLTGGGCSTIERLACCFSQTRVAANLPGHDQRLYKACLASEPAVVRSEKREENMRMRTSDQCSVRLQAGLLDWMPRVGRPPEALDSARPSLAFVPVDDAAWRDVVFNAQPTFDRGSCLNTRENVDSVRAAVRSPRRSVRKQAAALHVSKSSVCRIMHADLGYHPSKLQLAQELSDGDLVSRRAFCERFISLVHEEPDILRRLMSAKPHFKLSGSVNKQNIRYWSDNNPHKLHWKPLHNRRVTVWCGISDVGVIGPYFLRTTVVLH</sequence>
<dbReference type="PANTHER" id="PTHR47326:SF1">
    <property type="entry name" value="HTH PSQ-TYPE DOMAIN-CONTAINING PROTEIN"/>
    <property type="match status" value="1"/>
</dbReference>
<evidence type="ECO:0000313" key="2">
    <source>
        <dbReference type="Proteomes" id="UP001159363"/>
    </source>
</evidence>
<reference evidence="1 2" key="1">
    <citation type="submission" date="2023-02" db="EMBL/GenBank/DDBJ databases">
        <title>LHISI_Scaffold_Assembly.</title>
        <authorList>
            <person name="Stuart O.P."/>
            <person name="Cleave R."/>
            <person name="Magrath M.J.L."/>
            <person name="Mikheyev A.S."/>
        </authorList>
    </citation>
    <scope>NUCLEOTIDE SEQUENCE [LARGE SCALE GENOMIC DNA]</scope>
    <source>
        <strain evidence="1">Daus_M_001</strain>
        <tissue evidence="1">Leg muscle</tissue>
    </source>
</reference>
<dbReference type="Gene3D" id="3.30.420.10">
    <property type="entry name" value="Ribonuclease H-like superfamily/Ribonuclease H"/>
    <property type="match status" value="1"/>
</dbReference>
<gene>
    <name evidence="1" type="ORF">PR048_002713</name>
</gene>
<dbReference type="InterPro" id="IPR036397">
    <property type="entry name" value="RNaseH_sf"/>
</dbReference>
<dbReference type="Proteomes" id="UP001159363">
    <property type="component" value="Chromosome 1"/>
</dbReference>
<organism evidence="1 2">
    <name type="scientific">Dryococelus australis</name>
    <dbReference type="NCBI Taxonomy" id="614101"/>
    <lineage>
        <taxon>Eukaryota</taxon>
        <taxon>Metazoa</taxon>
        <taxon>Ecdysozoa</taxon>
        <taxon>Arthropoda</taxon>
        <taxon>Hexapoda</taxon>
        <taxon>Insecta</taxon>
        <taxon>Pterygota</taxon>
        <taxon>Neoptera</taxon>
        <taxon>Polyneoptera</taxon>
        <taxon>Phasmatodea</taxon>
        <taxon>Verophasmatodea</taxon>
        <taxon>Anareolatae</taxon>
        <taxon>Phasmatidae</taxon>
        <taxon>Eurycanthinae</taxon>
        <taxon>Dryococelus</taxon>
    </lineage>
</organism>
<comment type="caution">
    <text evidence="1">The sequence shown here is derived from an EMBL/GenBank/DDBJ whole genome shotgun (WGS) entry which is preliminary data.</text>
</comment>
<protein>
    <recommendedName>
        <fullName evidence="3">Transposase</fullName>
    </recommendedName>
</protein>
<keyword evidence="2" id="KW-1185">Reference proteome</keyword>
<dbReference type="EMBL" id="JARBHB010000001">
    <property type="protein sequence ID" value="KAJ8897367.1"/>
    <property type="molecule type" value="Genomic_DNA"/>
</dbReference>
<name>A0ABQ9ILM7_9NEOP</name>
<evidence type="ECO:0000313" key="1">
    <source>
        <dbReference type="EMBL" id="KAJ8897367.1"/>
    </source>
</evidence>
<evidence type="ECO:0008006" key="3">
    <source>
        <dbReference type="Google" id="ProtNLM"/>
    </source>
</evidence>
<accession>A0ABQ9ILM7</accession>
<dbReference type="PANTHER" id="PTHR47326">
    <property type="entry name" value="TRANSPOSABLE ELEMENT TC3 TRANSPOSASE-LIKE PROTEIN"/>
    <property type="match status" value="1"/>
</dbReference>
<proteinExistence type="predicted"/>